<dbReference type="Proteomes" id="UP000664332">
    <property type="component" value="Unassembled WGS sequence"/>
</dbReference>
<dbReference type="InterPro" id="IPR000489">
    <property type="entry name" value="Pterin-binding_dom"/>
</dbReference>
<evidence type="ECO:0000256" key="19">
    <source>
        <dbReference type="NCBIfam" id="TIGR02082"/>
    </source>
</evidence>
<dbReference type="Gene3D" id="3.10.196.10">
    <property type="entry name" value="Vitamin B12-dependent methionine synthase, activation domain"/>
    <property type="match status" value="1"/>
</dbReference>
<proteinExistence type="inferred from homology"/>
<dbReference type="PROSITE" id="PS51337">
    <property type="entry name" value="B12_BINDING_NTER"/>
    <property type="match status" value="1"/>
</dbReference>
<dbReference type="InterPro" id="IPR011005">
    <property type="entry name" value="Dihydropteroate_synth-like_sf"/>
</dbReference>
<evidence type="ECO:0000259" key="27">
    <source>
        <dbReference type="PROSITE" id="PS50974"/>
    </source>
</evidence>
<evidence type="ECO:0000256" key="17">
    <source>
        <dbReference type="ARBA" id="ARBA00023285"/>
    </source>
</evidence>
<evidence type="ECO:0000313" key="30">
    <source>
        <dbReference type="EMBL" id="MBN9643491.1"/>
    </source>
</evidence>
<dbReference type="Pfam" id="PF02607">
    <property type="entry name" value="B12-binding_2"/>
    <property type="match status" value="1"/>
</dbReference>
<dbReference type="Gene3D" id="3.40.50.280">
    <property type="entry name" value="Cobalamin-binding domain"/>
    <property type="match status" value="1"/>
</dbReference>
<dbReference type="InterPro" id="IPR036594">
    <property type="entry name" value="Meth_synthase_dom"/>
</dbReference>
<dbReference type="PROSITE" id="PS50970">
    <property type="entry name" value="HCY"/>
    <property type="match status" value="1"/>
</dbReference>
<evidence type="ECO:0000256" key="16">
    <source>
        <dbReference type="ARBA" id="ARBA00023167"/>
    </source>
</evidence>
<evidence type="ECO:0000256" key="24">
    <source>
        <dbReference type="SAM" id="Coils"/>
    </source>
</evidence>
<dbReference type="InterPro" id="IPR003759">
    <property type="entry name" value="Cbl-bd_cap"/>
</dbReference>
<evidence type="ECO:0000256" key="15">
    <source>
        <dbReference type="ARBA" id="ARBA00022833"/>
    </source>
</evidence>
<dbReference type="Pfam" id="PF00809">
    <property type="entry name" value="Pterin_bind"/>
    <property type="match status" value="1"/>
</dbReference>
<dbReference type="InterPro" id="IPR003726">
    <property type="entry name" value="HCY_dom"/>
</dbReference>
<comment type="function">
    <text evidence="18 20">Catalyzes the transfer of a methyl group from methyl-cobalamin to homocysteine, yielding enzyme-bound cob(I)alamin and methionine. Subsequently, remethylates the cofactor using methyltetrahydrofolate.</text>
</comment>
<feature type="binding site" evidence="21 23">
    <location>
        <position position="297"/>
    </location>
    <ligand>
        <name>Zn(2+)</name>
        <dbReference type="ChEBI" id="CHEBI:29105"/>
    </ligand>
</feature>
<comment type="cofactor">
    <cofactor evidence="2 20 23">
        <name>Zn(2+)</name>
        <dbReference type="ChEBI" id="CHEBI:29105"/>
    </cofactor>
</comment>
<dbReference type="GO" id="GO:0050667">
    <property type="term" value="P:homocysteine metabolic process"/>
    <property type="evidence" value="ECO:0007669"/>
    <property type="project" value="TreeGrafter"/>
</dbReference>
<keyword evidence="15 20" id="KW-0862">Zinc</keyword>
<dbReference type="InterPro" id="IPR033706">
    <property type="entry name" value="Met_synthase_B12-bd"/>
</dbReference>
<reference evidence="30" key="1">
    <citation type="submission" date="2021-03" db="EMBL/GenBank/DDBJ databases">
        <authorList>
            <person name="Sun Q."/>
        </authorList>
    </citation>
    <scope>NUCLEOTIDE SEQUENCE</scope>
    <source>
        <strain evidence="30">CCM 8862</strain>
    </source>
</reference>
<evidence type="ECO:0000256" key="12">
    <source>
        <dbReference type="ARBA" id="ARBA00022691"/>
    </source>
</evidence>
<feature type="binding site" evidence="22">
    <location>
        <begin position="1195"/>
        <end position="1196"/>
    </location>
    <ligand>
        <name>S-adenosyl-L-methionine</name>
        <dbReference type="ChEBI" id="CHEBI:59789"/>
    </ligand>
</feature>
<dbReference type="SUPFAM" id="SSF47644">
    <property type="entry name" value="Methionine synthase domain"/>
    <property type="match status" value="1"/>
</dbReference>
<dbReference type="PROSITE" id="PS51332">
    <property type="entry name" value="B12_BINDING"/>
    <property type="match status" value="1"/>
</dbReference>
<dbReference type="PANTHER" id="PTHR45833:SF1">
    <property type="entry name" value="METHIONINE SYNTHASE"/>
    <property type="match status" value="1"/>
</dbReference>
<keyword evidence="9 20" id="KW-0028">Amino-acid biosynthesis</keyword>
<feature type="binding site" evidence="22">
    <location>
        <position position="791"/>
    </location>
    <ligand>
        <name>methylcob(III)alamin</name>
        <dbReference type="ChEBI" id="CHEBI:28115"/>
    </ligand>
</feature>
<dbReference type="InterPro" id="IPR036724">
    <property type="entry name" value="Cobalamin-bd_sf"/>
</dbReference>
<evidence type="ECO:0000256" key="21">
    <source>
        <dbReference type="PIRSR" id="PIRSR000381-1"/>
    </source>
</evidence>
<feature type="binding site" evidence="22">
    <location>
        <position position="848"/>
    </location>
    <ligand>
        <name>methylcob(III)alamin</name>
        <dbReference type="ChEBI" id="CHEBI:28115"/>
    </ligand>
</feature>
<keyword evidence="10 20" id="KW-0846">Cobalamin</keyword>
<evidence type="ECO:0000256" key="5">
    <source>
        <dbReference type="ARBA" id="ARBA00010398"/>
    </source>
</evidence>
<feature type="binding site" evidence="22">
    <location>
        <position position="946"/>
    </location>
    <ligand>
        <name>S-adenosyl-L-methionine</name>
        <dbReference type="ChEBI" id="CHEBI:59789"/>
    </ligand>
</feature>
<feature type="binding site" evidence="21 23">
    <location>
        <position position="231"/>
    </location>
    <ligand>
        <name>Zn(2+)</name>
        <dbReference type="ChEBI" id="CHEBI:29105"/>
    </ligand>
</feature>
<dbReference type="Gene3D" id="3.20.20.20">
    <property type="entry name" value="Dihydropteroate synthase-like"/>
    <property type="match status" value="1"/>
</dbReference>
<keyword evidence="14" id="KW-0677">Repeat</keyword>
<evidence type="ECO:0000256" key="7">
    <source>
        <dbReference type="ARBA" id="ARBA00013998"/>
    </source>
</evidence>
<keyword evidence="24" id="KW-0175">Coiled coil</keyword>
<dbReference type="InterPro" id="IPR037010">
    <property type="entry name" value="VitB12-dep_Met_synth_activ_sf"/>
</dbReference>
<evidence type="ECO:0000256" key="1">
    <source>
        <dbReference type="ARBA" id="ARBA00001700"/>
    </source>
</evidence>
<dbReference type="SUPFAM" id="SSF51717">
    <property type="entry name" value="Dihydropteroate synthetase-like"/>
    <property type="match status" value="1"/>
</dbReference>
<evidence type="ECO:0000256" key="11">
    <source>
        <dbReference type="ARBA" id="ARBA00022679"/>
    </source>
</evidence>
<feature type="binding site" evidence="22">
    <location>
        <position position="1141"/>
    </location>
    <ligand>
        <name>S-adenosyl-L-methionine</name>
        <dbReference type="ChEBI" id="CHEBI:59789"/>
    </ligand>
</feature>
<dbReference type="GO" id="GO:0031419">
    <property type="term" value="F:cobalamin binding"/>
    <property type="evidence" value="ECO:0007669"/>
    <property type="project" value="UniProtKB-UniRule"/>
</dbReference>
<comment type="pathway">
    <text evidence="4 20">Amino-acid biosynthesis; L-methionine biosynthesis via de novo pathway; L-methionine from L-homocysteine (MetH route): step 1/1.</text>
</comment>
<keyword evidence="31" id="KW-1185">Reference proteome</keyword>
<evidence type="ECO:0000256" key="8">
    <source>
        <dbReference type="ARBA" id="ARBA00022603"/>
    </source>
</evidence>
<dbReference type="GO" id="GO:0005829">
    <property type="term" value="C:cytosol"/>
    <property type="evidence" value="ECO:0007669"/>
    <property type="project" value="TreeGrafter"/>
</dbReference>
<feature type="binding site" evidence="22">
    <location>
        <begin position="743"/>
        <end position="747"/>
    </location>
    <ligand>
        <name>methylcob(III)alamin</name>
        <dbReference type="ChEBI" id="CHEBI:28115"/>
    </ligand>
</feature>
<dbReference type="PANTHER" id="PTHR45833">
    <property type="entry name" value="METHIONINE SYNTHASE"/>
    <property type="match status" value="1"/>
</dbReference>
<comment type="catalytic activity">
    <reaction evidence="1 20">
        <text>(6S)-5-methyl-5,6,7,8-tetrahydrofolate + L-homocysteine = (6S)-5,6,7,8-tetrahydrofolate + L-methionine</text>
        <dbReference type="Rhea" id="RHEA:11172"/>
        <dbReference type="ChEBI" id="CHEBI:18608"/>
        <dbReference type="ChEBI" id="CHEBI:57453"/>
        <dbReference type="ChEBI" id="CHEBI:57844"/>
        <dbReference type="ChEBI" id="CHEBI:58199"/>
        <dbReference type="EC" id="2.1.1.13"/>
    </reaction>
</comment>
<evidence type="ECO:0000256" key="20">
    <source>
        <dbReference type="PIRNR" id="PIRNR000381"/>
    </source>
</evidence>
<evidence type="ECO:0000259" key="26">
    <source>
        <dbReference type="PROSITE" id="PS50972"/>
    </source>
</evidence>
<dbReference type="SUPFAM" id="SSF56507">
    <property type="entry name" value="Methionine synthase activation domain-like"/>
    <property type="match status" value="1"/>
</dbReference>
<comment type="caution">
    <text evidence="30">The sequence shown here is derived from an EMBL/GenBank/DDBJ whole genome shotgun (WGS) entry which is preliminary data.</text>
</comment>
<comment type="cofactor">
    <cofactor evidence="3 20 21">
        <name>methylcob(III)alamin</name>
        <dbReference type="ChEBI" id="CHEBI:28115"/>
    </cofactor>
</comment>
<dbReference type="InterPro" id="IPR050554">
    <property type="entry name" value="Met_Synthase/Corrinoid"/>
</dbReference>
<evidence type="ECO:0000259" key="29">
    <source>
        <dbReference type="PROSITE" id="PS51337"/>
    </source>
</evidence>
<evidence type="ECO:0000259" key="28">
    <source>
        <dbReference type="PROSITE" id="PS51332"/>
    </source>
</evidence>
<dbReference type="EC" id="2.1.1.13" evidence="6 19"/>
<evidence type="ECO:0000256" key="3">
    <source>
        <dbReference type="ARBA" id="ARBA00001956"/>
    </source>
</evidence>
<dbReference type="GO" id="GO:0008270">
    <property type="term" value="F:zinc ion binding"/>
    <property type="evidence" value="ECO:0007669"/>
    <property type="project" value="UniProtKB-UniRule"/>
</dbReference>
<evidence type="ECO:0000256" key="14">
    <source>
        <dbReference type="ARBA" id="ARBA00022737"/>
    </source>
</evidence>
<evidence type="ECO:0000259" key="25">
    <source>
        <dbReference type="PROSITE" id="PS50970"/>
    </source>
</evidence>
<dbReference type="InterPro" id="IPR006158">
    <property type="entry name" value="Cobalamin-bd"/>
</dbReference>
<dbReference type="FunFam" id="3.20.20.330:FF:000001">
    <property type="entry name" value="Methionine synthase"/>
    <property type="match status" value="1"/>
</dbReference>
<keyword evidence="8 20" id="KW-0489">Methyltransferase</keyword>
<dbReference type="Pfam" id="PF02965">
    <property type="entry name" value="Met_synt_B12"/>
    <property type="match status" value="1"/>
</dbReference>
<dbReference type="InterPro" id="IPR004223">
    <property type="entry name" value="VitB12-dep_Met_synth_activ_dom"/>
</dbReference>
<evidence type="ECO:0000256" key="23">
    <source>
        <dbReference type="PROSITE-ProRule" id="PRU00333"/>
    </source>
</evidence>
<feature type="domain" description="Hcy-binding" evidence="25">
    <location>
        <begin position="7"/>
        <end position="312"/>
    </location>
</feature>
<protein>
    <recommendedName>
        <fullName evidence="7 19">Methionine synthase</fullName>
        <ecNumber evidence="6 19">2.1.1.13</ecNumber>
    </recommendedName>
    <alternativeName>
        <fullName evidence="20">5-methyltetrahydrofolate--homocysteine methyltransferase</fullName>
    </alternativeName>
</protein>
<evidence type="ECO:0000256" key="18">
    <source>
        <dbReference type="ARBA" id="ARBA00025552"/>
    </source>
</evidence>
<dbReference type="PROSITE" id="PS50972">
    <property type="entry name" value="PTERIN_BINDING"/>
    <property type="match status" value="1"/>
</dbReference>
<gene>
    <name evidence="30" type="primary">metH</name>
    <name evidence="30" type="ORF">JZY06_02445</name>
</gene>
<dbReference type="SUPFAM" id="SSF52242">
    <property type="entry name" value="Cobalamin (vitamin B12)-binding domain"/>
    <property type="match status" value="1"/>
</dbReference>
<dbReference type="Gene3D" id="1.10.1240.10">
    <property type="entry name" value="Methionine synthase domain"/>
    <property type="match status" value="1"/>
</dbReference>
<dbReference type="InterPro" id="IPR036589">
    <property type="entry name" value="HCY_dom_sf"/>
</dbReference>
<dbReference type="FunFam" id="3.20.20.20:FF:000007">
    <property type="entry name" value="Methionine synthase"/>
    <property type="match status" value="1"/>
</dbReference>
<accession>A0A939IUR7</accession>
<feature type="coiled-coil region" evidence="24">
    <location>
        <begin position="875"/>
        <end position="902"/>
    </location>
</feature>
<dbReference type="NCBIfam" id="TIGR02082">
    <property type="entry name" value="metH"/>
    <property type="match status" value="1"/>
</dbReference>
<dbReference type="EMBL" id="JAFLEQ010000003">
    <property type="protein sequence ID" value="MBN9643491.1"/>
    <property type="molecule type" value="Genomic_DNA"/>
</dbReference>
<feature type="domain" description="B12-binding N-terminal" evidence="29">
    <location>
        <begin position="639"/>
        <end position="732"/>
    </location>
</feature>
<feature type="domain" description="Pterin-binding" evidence="26">
    <location>
        <begin position="347"/>
        <end position="610"/>
    </location>
</feature>
<dbReference type="Pfam" id="PF02310">
    <property type="entry name" value="B12-binding"/>
    <property type="match status" value="1"/>
</dbReference>
<dbReference type="GO" id="GO:0032259">
    <property type="term" value="P:methylation"/>
    <property type="evidence" value="ECO:0007669"/>
    <property type="project" value="UniProtKB-KW"/>
</dbReference>
<evidence type="ECO:0000256" key="4">
    <source>
        <dbReference type="ARBA" id="ARBA00005178"/>
    </source>
</evidence>
<dbReference type="PROSITE" id="PS50974">
    <property type="entry name" value="ADOMET_ACTIVATION"/>
    <property type="match status" value="1"/>
</dbReference>
<dbReference type="Pfam" id="PF02574">
    <property type="entry name" value="S-methyl_trans"/>
    <property type="match status" value="1"/>
</dbReference>
<dbReference type="CDD" id="cd02069">
    <property type="entry name" value="methionine_synthase_B12_BD"/>
    <property type="match status" value="1"/>
</dbReference>
<evidence type="ECO:0000256" key="22">
    <source>
        <dbReference type="PIRSR" id="PIRSR000381-2"/>
    </source>
</evidence>
<dbReference type="SUPFAM" id="SSF82282">
    <property type="entry name" value="Homocysteine S-methyltransferase"/>
    <property type="match status" value="1"/>
</dbReference>
<dbReference type="GO" id="GO:0046653">
    <property type="term" value="P:tetrahydrofolate metabolic process"/>
    <property type="evidence" value="ECO:0007669"/>
    <property type="project" value="TreeGrafter"/>
</dbReference>
<evidence type="ECO:0000256" key="10">
    <source>
        <dbReference type="ARBA" id="ARBA00022628"/>
    </source>
</evidence>
<dbReference type="InterPro" id="IPR011822">
    <property type="entry name" value="MetH"/>
</dbReference>
<dbReference type="PIRSF" id="PIRSF000381">
    <property type="entry name" value="MetH"/>
    <property type="match status" value="1"/>
</dbReference>
<comment type="similarity">
    <text evidence="5">Belongs to the vitamin-B12 dependent methionine synthase family.</text>
</comment>
<dbReference type="FunFam" id="3.40.50.280:FF:000004">
    <property type="entry name" value="Methionine synthase"/>
    <property type="match status" value="1"/>
</dbReference>
<feature type="domain" description="B12-binding" evidence="28">
    <location>
        <begin position="733"/>
        <end position="869"/>
    </location>
</feature>
<dbReference type="CDD" id="cd00740">
    <property type="entry name" value="MeTr"/>
    <property type="match status" value="1"/>
</dbReference>
<keyword evidence="13 20" id="KW-0479">Metal-binding</keyword>
<feature type="domain" description="AdoMet activation" evidence="27">
    <location>
        <begin position="899"/>
        <end position="1198"/>
    </location>
</feature>
<dbReference type="RefSeq" id="WP_207118194.1">
    <property type="nucleotide sequence ID" value="NZ_JAFLEQ010000003.1"/>
</dbReference>
<keyword evidence="16 20" id="KW-0486">Methionine biosynthesis</keyword>
<sequence length="1198" mass="130261">MVTTPCPRDFLAALNRRVLIGDGAMGTQLQAHDLDVDTDFAGLEGCNEILNDTRPDVVAGIHRAYFEAGADLVETNTFGCNHPNLNDYDIADRCRELAFKGASIAREVADEMGDGPDGVPRFVLGSLGPGTKLPSLGHAPFGLLRDWYAEAGLGLVEGGADAILIETCQDLLQVKAAVHGVRMAFDQLGVEVPIVVHLTVETTGTMLLGSDIAAAYTAVNALGVDMVGLNCATGPAEMSEHLRYLAATAGQPVSVMPNAGLPILGPNGAQYPLTADELAEALGHFVTDYGLSMVGGCCGTTPEHIKKVREHVLGLAPAKREPGAGLIPGGCVSSLYSQVPLTQETGITLIGERTNANGSKAFREAMLAGDTDTCIEIAKQQTRDGAQMIDLCVDYVGRDGKDDMAVLAPLIATSSTLPVMIDSTEPAVIEAGLEFFGGRCAVNSVNFEDGDAEDSRYRTIMRAVKKHGAAVVALTIDEEGQARTREKKVAIASRLIDDITGTYGLAQQDIIVDCLTFPISTGQEETRRDGIETIEAIRELKKLYPDIHTTLGLSNISFGLNPAARQVLNSVFLDQCIKAGLDSAIAHSSKILPMNRIDDTQREVALDMVWDRRRADYDPLSTFMDLFEGVDAKNSADQRAEALAAMPLFDRLAQRIIDGEKNGLVDDLDAARKEKEPLAIINDDLLRGMQTVGELFGSGQMQLPFVLASAETMKAAVAHLEQFMEDAGQGSSKGKVVIATVKGDVHDIGKNLVDIILSNNGYDVINLGIKQPISTILSAVEEHNADCVGMSGLLVKSTVVMKENLQAMNEAEASGTPVILGGAALTRAYVEDDLTKVYDGEVHYARDAFETLRLLDEIMALKKGDDPLADPEALKAAKQREKKRLERQARREKALRVAARRREENKDLVIPERSDVARDFPVATPPFWGTRIVKGLPLKEYLPNLDERALFMGLWGLKGARKGEGPTFEELVETEGRPRLRGWLDRLKAEKILDHAAVVYGYFPAVSDGRRVDLLAEPSPDAEVVTSFEFPRQIRGRHLCIADFILDRQRAEETGKVDVFPLQLVTMGTPIADFANELFAESSYREYLEVHGIGVQLTEALAEYWHSRIRAELDLGAGVHVGDFDATDPRRFFDLDYRGARYSFGYGSCPALEPREEVVALLDAGRIGVKISEEYQLHPEQSTDAFVLYHPQAKYFNT</sequence>
<evidence type="ECO:0000256" key="13">
    <source>
        <dbReference type="ARBA" id="ARBA00022723"/>
    </source>
</evidence>
<dbReference type="GO" id="GO:0008705">
    <property type="term" value="F:methionine synthase activity"/>
    <property type="evidence" value="ECO:0007669"/>
    <property type="project" value="UniProtKB-UniRule"/>
</dbReference>
<name>A0A939IUR7_9CORY</name>
<organism evidence="30 31">
    <name type="scientific">Corynebacterium mendelii</name>
    <dbReference type="NCBI Taxonomy" id="2765362"/>
    <lineage>
        <taxon>Bacteria</taxon>
        <taxon>Bacillati</taxon>
        <taxon>Actinomycetota</taxon>
        <taxon>Actinomycetes</taxon>
        <taxon>Mycobacteriales</taxon>
        <taxon>Corynebacteriaceae</taxon>
        <taxon>Corynebacterium</taxon>
    </lineage>
</organism>
<feature type="binding site" description="axial binding residue" evidence="21">
    <location>
        <position position="746"/>
    </location>
    <ligand>
        <name>methylcob(III)alamin</name>
        <dbReference type="ChEBI" id="CHEBI:28115"/>
    </ligand>
    <ligandPart>
        <name>Co</name>
        <dbReference type="ChEBI" id="CHEBI:27638"/>
    </ligandPart>
</feature>
<evidence type="ECO:0000313" key="31">
    <source>
        <dbReference type="Proteomes" id="UP000664332"/>
    </source>
</evidence>
<dbReference type="AlphaFoldDB" id="A0A939IUR7"/>
<evidence type="ECO:0000256" key="9">
    <source>
        <dbReference type="ARBA" id="ARBA00022605"/>
    </source>
</evidence>
<feature type="binding site" evidence="21 23">
    <location>
        <position position="298"/>
    </location>
    <ligand>
        <name>Zn(2+)</name>
        <dbReference type="ChEBI" id="CHEBI:29105"/>
    </ligand>
</feature>
<keyword evidence="12 20" id="KW-0949">S-adenosyl-L-methionine</keyword>
<dbReference type="SMART" id="SM01018">
    <property type="entry name" value="B12-binding_2"/>
    <property type="match status" value="1"/>
</dbReference>
<comment type="domain">
    <text evidence="20">Modular enzyme with four functionally distinct domains. The isolated Hcy-binding domain catalyzes methyl transfer from free methylcobalamin to homocysteine. The Hcy-binding domain in association with the pterin-binding domain catalyzes the methylation of cob(I)alamin by methyltetrahydrofolate and the methylation of homocysteine. The B12-binding domain binds the cofactor. The AdoMet activation domain binds S-adenosyl-L-methionine. Under aerobic conditions cob(I)alamin can be converted to inactive cob(II)alamin. Reductive methylation by S-adenosyl-L-methionine and flavodoxin regenerates methylcobalamin.</text>
</comment>
<keyword evidence="11 20" id="KW-0808">Transferase</keyword>
<dbReference type="Gene3D" id="3.20.20.330">
    <property type="entry name" value="Homocysteine-binding-like domain"/>
    <property type="match status" value="1"/>
</dbReference>
<evidence type="ECO:0000256" key="6">
    <source>
        <dbReference type="ARBA" id="ARBA00012032"/>
    </source>
</evidence>
<evidence type="ECO:0000256" key="2">
    <source>
        <dbReference type="ARBA" id="ARBA00001947"/>
    </source>
</evidence>
<keyword evidence="17 20" id="KW-0170">Cobalt</keyword>